<evidence type="ECO:0000313" key="3">
    <source>
        <dbReference type="Proteomes" id="UP001165079"/>
    </source>
</evidence>
<dbReference type="InterPro" id="IPR041656">
    <property type="entry name" value="TPR_5"/>
</dbReference>
<dbReference type="EMBL" id="BSTX01000001">
    <property type="protein sequence ID" value="GLZ77593.1"/>
    <property type="molecule type" value="Genomic_DNA"/>
</dbReference>
<dbReference type="Gene3D" id="1.25.40.10">
    <property type="entry name" value="Tetratricopeptide repeat domain"/>
    <property type="match status" value="1"/>
</dbReference>
<organism evidence="2 3">
    <name type="scientific">Actinorhabdospora filicis</name>
    <dbReference type="NCBI Taxonomy" id="1785913"/>
    <lineage>
        <taxon>Bacteria</taxon>
        <taxon>Bacillati</taxon>
        <taxon>Actinomycetota</taxon>
        <taxon>Actinomycetes</taxon>
        <taxon>Micromonosporales</taxon>
        <taxon>Micromonosporaceae</taxon>
        <taxon>Actinorhabdospora</taxon>
    </lineage>
</organism>
<feature type="domain" description="Tetratrico peptide repeat group 5" evidence="1">
    <location>
        <begin position="39"/>
        <end position="155"/>
    </location>
</feature>
<gene>
    <name evidence="2" type="ORF">Afil01_24000</name>
</gene>
<dbReference type="InterPro" id="IPR011990">
    <property type="entry name" value="TPR-like_helical_dom_sf"/>
</dbReference>
<proteinExistence type="predicted"/>
<protein>
    <recommendedName>
        <fullName evidence="1">Tetratrico peptide repeat group 5 domain-containing protein</fullName>
    </recommendedName>
</protein>
<comment type="caution">
    <text evidence="2">The sequence shown here is derived from an EMBL/GenBank/DDBJ whole genome shotgun (WGS) entry which is preliminary data.</text>
</comment>
<name>A0A9W6SKD2_9ACTN</name>
<dbReference type="Proteomes" id="UP001165079">
    <property type="component" value="Unassembled WGS sequence"/>
</dbReference>
<dbReference type="Pfam" id="PF12688">
    <property type="entry name" value="TPR_5"/>
    <property type="match status" value="1"/>
</dbReference>
<dbReference type="RefSeq" id="WP_285662694.1">
    <property type="nucleotide sequence ID" value="NZ_BSTX01000001.1"/>
</dbReference>
<sequence length="156" mass="17149">MSDWQKRVDDLYERMDHFEEVAFIEAMDALAAEAPDEASALFERAGARDAAGHEAEAAPLYEAALAAGLDEARRRQASIQLASTLRNLGEFERAVALLAAEREVSDDLDDAVAAFYALALHSSGRHGEALSVSLKALAPHLTRYRWPVDYYAGELR</sequence>
<accession>A0A9W6SKD2</accession>
<dbReference type="AlphaFoldDB" id="A0A9W6SKD2"/>
<keyword evidence="3" id="KW-1185">Reference proteome</keyword>
<reference evidence="2" key="1">
    <citation type="submission" date="2023-03" db="EMBL/GenBank/DDBJ databases">
        <title>Actinorhabdospora filicis NBRC 111898.</title>
        <authorList>
            <person name="Ichikawa N."/>
            <person name="Sato H."/>
            <person name="Tonouchi N."/>
        </authorList>
    </citation>
    <scope>NUCLEOTIDE SEQUENCE</scope>
    <source>
        <strain evidence="2">NBRC 111898</strain>
    </source>
</reference>
<evidence type="ECO:0000259" key="1">
    <source>
        <dbReference type="Pfam" id="PF12688"/>
    </source>
</evidence>
<evidence type="ECO:0000313" key="2">
    <source>
        <dbReference type="EMBL" id="GLZ77593.1"/>
    </source>
</evidence>
<dbReference type="SUPFAM" id="SSF48452">
    <property type="entry name" value="TPR-like"/>
    <property type="match status" value="1"/>
</dbReference>